<feature type="region of interest" description="Disordered" evidence="1">
    <location>
        <begin position="1"/>
        <end position="62"/>
    </location>
</feature>
<feature type="compositionally biased region" description="Polar residues" evidence="1">
    <location>
        <begin position="149"/>
        <end position="165"/>
    </location>
</feature>
<evidence type="ECO:0000313" key="3">
    <source>
        <dbReference type="EMBL" id="KJK74053.1"/>
    </source>
</evidence>
<feature type="compositionally biased region" description="Basic and acidic residues" evidence="1">
    <location>
        <begin position="1"/>
        <end position="22"/>
    </location>
</feature>
<gene>
    <name evidence="3" type="ORF">H634G_10592</name>
</gene>
<dbReference type="PROSITE" id="PS00036">
    <property type="entry name" value="BZIP_BASIC"/>
    <property type="match status" value="1"/>
</dbReference>
<accession>A0A0D9NK07</accession>
<protein>
    <recommendedName>
        <fullName evidence="2">BZIP domain-containing protein</fullName>
    </recommendedName>
</protein>
<name>A0A0D9NK07_METAN</name>
<sequence length="311" mass="34728">MTRQSAEDIQQRRRRQNRESQQRWRQRHRASSVKSTQVSPKLHTTVEQPVDDARSELSTSTETITPSTLALSLKEYLVHDQTRECEGTSLPDVSIAWPTEIDIADGYVPSTTLPIPLDHWASQELPQNGPISAMASTAHGGISDPRSIRNLTPNSHPQHHTTGASANHGANPDLSYDQRAHRSYEESREKALRKRIERQHSTSSTLSDLGSGGTAVFSIKEVQSLYSYGVKIGLLRPDDRFRSYLNNMSVKYRQISFLGSSNWGNDQDIDVDDPDSEIDHHAGGRMACQCDIADPLQKQNLTPSRPGPIEI</sequence>
<dbReference type="GO" id="GO:0003700">
    <property type="term" value="F:DNA-binding transcription factor activity"/>
    <property type="evidence" value="ECO:0007669"/>
    <property type="project" value="InterPro"/>
</dbReference>
<organism evidence="3 4">
    <name type="scientific">Metarhizium anisopliae BRIP 53293</name>
    <dbReference type="NCBI Taxonomy" id="1291518"/>
    <lineage>
        <taxon>Eukaryota</taxon>
        <taxon>Fungi</taxon>
        <taxon>Dikarya</taxon>
        <taxon>Ascomycota</taxon>
        <taxon>Pezizomycotina</taxon>
        <taxon>Sordariomycetes</taxon>
        <taxon>Hypocreomycetidae</taxon>
        <taxon>Hypocreales</taxon>
        <taxon>Clavicipitaceae</taxon>
        <taxon>Metarhizium</taxon>
    </lineage>
</organism>
<feature type="region of interest" description="Disordered" evidence="1">
    <location>
        <begin position="129"/>
        <end position="210"/>
    </location>
</feature>
<dbReference type="Proteomes" id="UP000054544">
    <property type="component" value="Unassembled WGS sequence"/>
</dbReference>
<reference evidence="4" key="1">
    <citation type="journal article" date="2014" name="BMC Genomics">
        <title>The genome sequence of the biocontrol fungus Metarhizium anisopliae and comparative genomics of Metarhizium species.</title>
        <authorList>
            <person name="Pattemore J.A."/>
            <person name="Hane J.K."/>
            <person name="Williams A.H."/>
            <person name="Wilson B.A."/>
            <person name="Stodart B.J."/>
            <person name="Ash G.J."/>
        </authorList>
    </citation>
    <scope>NUCLEOTIDE SEQUENCE [LARGE SCALE GENOMIC DNA]</scope>
    <source>
        <strain evidence="4">BRIP 53293</strain>
    </source>
</reference>
<feature type="domain" description="BZIP" evidence="2">
    <location>
        <begin position="12"/>
        <end position="27"/>
    </location>
</feature>
<proteinExistence type="predicted"/>
<dbReference type="InterPro" id="IPR004827">
    <property type="entry name" value="bZIP"/>
</dbReference>
<dbReference type="AlphaFoldDB" id="A0A0D9NK07"/>
<dbReference type="EMBL" id="KE384763">
    <property type="protein sequence ID" value="KJK74053.1"/>
    <property type="molecule type" value="Genomic_DNA"/>
</dbReference>
<feature type="compositionally biased region" description="Basic and acidic residues" evidence="1">
    <location>
        <begin position="176"/>
        <end position="190"/>
    </location>
</feature>
<evidence type="ECO:0000259" key="2">
    <source>
        <dbReference type="PROSITE" id="PS00036"/>
    </source>
</evidence>
<evidence type="ECO:0000256" key="1">
    <source>
        <dbReference type="SAM" id="MobiDB-lite"/>
    </source>
</evidence>
<keyword evidence="4" id="KW-1185">Reference proteome</keyword>
<evidence type="ECO:0000313" key="4">
    <source>
        <dbReference type="Proteomes" id="UP000054544"/>
    </source>
</evidence>